<organism evidence="2 3">
    <name type="scientific">Aphanomyces astaci</name>
    <name type="common">Crayfish plague agent</name>
    <dbReference type="NCBI Taxonomy" id="112090"/>
    <lineage>
        <taxon>Eukaryota</taxon>
        <taxon>Sar</taxon>
        <taxon>Stramenopiles</taxon>
        <taxon>Oomycota</taxon>
        <taxon>Saprolegniomycetes</taxon>
        <taxon>Saprolegniales</taxon>
        <taxon>Verrucalvaceae</taxon>
        <taxon>Aphanomyces</taxon>
    </lineage>
</organism>
<proteinExistence type="predicted"/>
<name>A0A6A5B2B9_APHAT</name>
<dbReference type="InterPro" id="IPR050951">
    <property type="entry name" value="Retrovirus_Pol_polyprotein"/>
</dbReference>
<dbReference type="PANTHER" id="PTHR37984">
    <property type="entry name" value="PROTEIN CBG26694"/>
    <property type="match status" value="1"/>
</dbReference>
<dbReference type="InterPro" id="IPR000477">
    <property type="entry name" value="RT_dom"/>
</dbReference>
<dbReference type="SUPFAM" id="SSF56672">
    <property type="entry name" value="DNA/RNA polymerases"/>
    <property type="match status" value="1"/>
</dbReference>
<comment type="caution">
    <text evidence="2">The sequence shown here is derived from an EMBL/GenBank/DDBJ whole genome shotgun (WGS) entry which is preliminary data.</text>
</comment>
<feature type="non-terminal residue" evidence="2">
    <location>
        <position position="1"/>
    </location>
</feature>
<dbReference type="Gene3D" id="3.30.70.270">
    <property type="match status" value="1"/>
</dbReference>
<dbReference type="InterPro" id="IPR043128">
    <property type="entry name" value="Rev_trsase/Diguanyl_cyclase"/>
</dbReference>
<dbReference type="InterPro" id="IPR043502">
    <property type="entry name" value="DNA/RNA_pol_sf"/>
</dbReference>
<evidence type="ECO:0000259" key="1">
    <source>
        <dbReference type="Pfam" id="PF00078"/>
    </source>
</evidence>
<feature type="domain" description="Reverse transcriptase" evidence="1">
    <location>
        <begin position="32"/>
        <end position="143"/>
    </location>
</feature>
<evidence type="ECO:0000313" key="2">
    <source>
        <dbReference type="EMBL" id="KAF0776233.1"/>
    </source>
</evidence>
<dbReference type="EMBL" id="VJMI01000139">
    <property type="protein sequence ID" value="KAF0776233.1"/>
    <property type="molecule type" value="Genomic_DNA"/>
</dbReference>
<sequence length="160" mass="18230">ACQLPVGNPQDPITQHRGPVQQDVWMRGPYKDLASGYHQMIVIPHARKYTAFRTLKKILQWCVAPMGMAGMPGIWSRLMRSLFEKFSFVVVYLDDICIYSKSMEEHIQHLHIVLEVLCKEKLYARLEKCAFAVDKVDFLGHTISADGLQVGASKVRAIEK</sequence>
<gene>
    <name evidence="2" type="ORF">AaE_000067</name>
</gene>
<dbReference type="PANTHER" id="PTHR37984:SF5">
    <property type="entry name" value="PROTEIN NYNRIN-LIKE"/>
    <property type="match status" value="1"/>
</dbReference>
<dbReference type="AlphaFoldDB" id="A0A6A5B2B9"/>
<dbReference type="Pfam" id="PF00078">
    <property type="entry name" value="RVT_1"/>
    <property type="match status" value="1"/>
</dbReference>
<reference evidence="2 3" key="1">
    <citation type="submission" date="2019-06" db="EMBL/GenBank/DDBJ databases">
        <title>Genomics analysis of Aphanomyces spp. identifies a new class of oomycete effector associated with host adaptation.</title>
        <authorList>
            <person name="Gaulin E."/>
        </authorList>
    </citation>
    <scope>NUCLEOTIDE SEQUENCE [LARGE SCALE GENOMIC DNA]</scope>
    <source>
        <strain evidence="2 3">E</strain>
    </source>
</reference>
<dbReference type="Proteomes" id="UP000469452">
    <property type="component" value="Unassembled WGS sequence"/>
</dbReference>
<protein>
    <recommendedName>
        <fullName evidence="1">Reverse transcriptase domain-containing protein</fullName>
    </recommendedName>
</protein>
<dbReference type="CDD" id="cd01647">
    <property type="entry name" value="RT_LTR"/>
    <property type="match status" value="1"/>
</dbReference>
<evidence type="ECO:0000313" key="3">
    <source>
        <dbReference type="Proteomes" id="UP000469452"/>
    </source>
</evidence>
<accession>A0A6A5B2B9</accession>
<dbReference type="FunFam" id="3.30.70.270:FF:000003">
    <property type="entry name" value="Transposon Ty3-G Gag-Pol polyprotein"/>
    <property type="match status" value="1"/>
</dbReference>